<organism evidence="1 2">
    <name type="scientific">Corynebacterium felinum</name>
    <dbReference type="NCBI Taxonomy" id="131318"/>
    <lineage>
        <taxon>Bacteria</taxon>
        <taxon>Bacillati</taxon>
        <taxon>Actinomycetota</taxon>
        <taxon>Actinomycetes</taxon>
        <taxon>Mycobacteriales</taxon>
        <taxon>Corynebacteriaceae</taxon>
        <taxon>Corynebacterium</taxon>
    </lineage>
</organism>
<accession>A0ABU2B6A8</accession>
<evidence type="ECO:0000313" key="2">
    <source>
        <dbReference type="Proteomes" id="UP001183619"/>
    </source>
</evidence>
<reference evidence="1 2" key="1">
    <citation type="submission" date="2023-07" db="EMBL/GenBank/DDBJ databases">
        <title>Sequencing the genomes of 1000 actinobacteria strains.</title>
        <authorList>
            <person name="Klenk H.-P."/>
        </authorList>
    </citation>
    <scope>NUCLEOTIDE SEQUENCE [LARGE SCALE GENOMIC DNA]</scope>
    <source>
        <strain evidence="1 2">DSM 44508</strain>
    </source>
</reference>
<proteinExistence type="predicted"/>
<dbReference type="Proteomes" id="UP001183619">
    <property type="component" value="Unassembled WGS sequence"/>
</dbReference>
<name>A0ABU2B6A8_9CORY</name>
<comment type="caution">
    <text evidence="1">The sequence shown here is derived from an EMBL/GenBank/DDBJ whole genome shotgun (WGS) entry which is preliminary data.</text>
</comment>
<dbReference type="EMBL" id="JAVDYF010000001">
    <property type="protein sequence ID" value="MDR7353916.1"/>
    <property type="molecule type" value="Genomic_DNA"/>
</dbReference>
<protein>
    <submittedName>
        <fullName evidence="1">Uncharacterized protein</fullName>
    </submittedName>
</protein>
<keyword evidence="2" id="KW-1185">Reference proteome</keyword>
<sequence length="486" mass="53866">MTLSTLVHNLSHTEPEVRSLAVYTLLKEHSTQLSLEQLLSLQPHVVDAYDHYLLTMKTAKQDDKRSTAQEIARELSRLSTALSLITCDYPQFLRSQKMQVITEWYAGDTESSTKRKEFLTSLDPHAFDADDDLLGTLDSADAAQASASAEAPAVSDKAEGAQTATAELEPLAPVVEPIAPAAVVSETCANALATHFGAEAFAQGKRIDNFAGDFSAFFAPLVNAPAEQVQRWVQQLSAHLSCELERNGRVLSTEMIALDKVLADTLFFESSPSHARSYTNALDSWHGVLATLDADQISLLSLHNSYYALRKFATLPFPGAVHWASARAKLRLLEERARSLKDIQTASRAAVIAVNWAKVVSPAVMEEEAQRTCDFLLDLHTQGHLEVQTETIWAIRTYADLKKRAGNNALAWDLLWSIPTRFHFDALSQEGKVGFIFSRIELAGLANIAQQYGMQNELLREAALYYRSCGMHKESENLVQRYNLKL</sequence>
<dbReference type="RefSeq" id="WP_277103843.1">
    <property type="nucleotide sequence ID" value="NZ_BAAAJS010000014.1"/>
</dbReference>
<evidence type="ECO:0000313" key="1">
    <source>
        <dbReference type="EMBL" id="MDR7353916.1"/>
    </source>
</evidence>
<gene>
    <name evidence="1" type="ORF">J2S37_000454</name>
</gene>